<dbReference type="PANTHER" id="PTHR23517">
    <property type="entry name" value="RESISTANCE PROTEIN MDTM, PUTATIVE-RELATED-RELATED"/>
    <property type="match status" value="1"/>
</dbReference>
<reference evidence="11 12" key="1">
    <citation type="submission" date="2024-03" db="EMBL/GenBank/DDBJ databases">
        <title>Complete Genome Sequence and Annotation of Ignatzschineria larvae DSM 13226.</title>
        <authorList>
            <person name="Cantrell E."/>
            <person name="Burcham Z.M."/>
        </authorList>
    </citation>
    <scope>NUCLEOTIDE SEQUENCE [LARGE SCALE GENOMIC DNA]</scope>
    <source>
        <strain evidence="11 12">DSM 13226</strain>
    </source>
</reference>
<feature type="transmembrane region" description="Helical" evidence="9">
    <location>
        <begin position="60"/>
        <end position="80"/>
    </location>
</feature>
<evidence type="ECO:0000256" key="6">
    <source>
        <dbReference type="ARBA" id="ARBA00022989"/>
    </source>
</evidence>
<dbReference type="PANTHER" id="PTHR23517:SF15">
    <property type="entry name" value="PROTON-DEPENDENT OLIGOPEPTIDE FAMILY TRANSPORT PROTEIN"/>
    <property type="match status" value="1"/>
</dbReference>
<sequence length="504" mass="55355">MMNKITTEDKAFFGHPRPLSSLFFTEMWERFSFYGIRPLLILFMVATVNQNGLGIDAVTASAIVGIFGGAIYLAALPGGWVADNWLGQERSVWYGSLIIALGHLSIALSAWLSVHFFYLGLIFIVIGSGLFKTCISVIVGMLYKEGDPRRDSGFSIFYMGINLGAFISPIIGGILNESYGWHAGFAVGGIGMLIALLIFRLKAMPDMRRFAKIEGIEPTWQTPSTISPLTKRIGLGSIALIAVLFILISVGVIPFSPVAVVNYTTIIIAITVGAYFLGLFFFAKLNKQERFQLIICLILFVAAAFFWSAFEQQPTSMNLFVDSYTDRTVWGFQIPTAWFQSINSIFIIIFAPLFAALWMAMSKRNIEPSSMTKFAFGLFFAAVAFICLYLASNIVVGEGSRLASPMWMVACMLFLTFGELCLSPVGLSIMTKIAPKMIRGQIMGLWFASVSLGNLVASKVGGNVQAETIGDLPNIFMTIIIALAVVGVLLLFINLVVRRYVKNV</sequence>
<name>A0ABZ3BXG3_9GAMM</name>
<dbReference type="InterPro" id="IPR020846">
    <property type="entry name" value="MFS_dom"/>
</dbReference>
<dbReference type="Proteomes" id="UP001449178">
    <property type="component" value="Chromosome"/>
</dbReference>
<feature type="transmembrane region" description="Helical" evidence="9">
    <location>
        <begin position="291"/>
        <end position="310"/>
    </location>
</feature>
<feature type="domain" description="Major facilitator superfamily (MFS) profile" evidence="10">
    <location>
        <begin position="18"/>
        <end position="499"/>
    </location>
</feature>
<keyword evidence="6 9" id="KW-1133">Transmembrane helix</keyword>
<dbReference type="EMBL" id="CP150637">
    <property type="protein sequence ID" value="WZW86916.1"/>
    <property type="molecule type" value="Genomic_DNA"/>
</dbReference>
<evidence type="ECO:0000256" key="1">
    <source>
        <dbReference type="ARBA" id="ARBA00004651"/>
    </source>
</evidence>
<comment type="similarity">
    <text evidence="8">Belongs to the major facilitator superfamily. Proton-dependent oligopeptide transporter (POT/PTR) (TC 2.A.17) family.</text>
</comment>
<proteinExistence type="inferred from homology"/>
<feature type="transmembrane region" description="Helical" evidence="9">
    <location>
        <begin position="233"/>
        <end position="255"/>
    </location>
</feature>
<keyword evidence="12" id="KW-1185">Reference proteome</keyword>
<dbReference type="PROSITE" id="PS01023">
    <property type="entry name" value="PTR2_2"/>
    <property type="match status" value="1"/>
</dbReference>
<evidence type="ECO:0000313" key="12">
    <source>
        <dbReference type="Proteomes" id="UP001449178"/>
    </source>
</evidence>
<dbReference type="PROSITE" id="PS50850">
    <property type="entry name" value="MFS"/>
    <property type="match status" value="1"/>
</dbReference>
<feature type="transmembrane region" description="Helical" evidence="9">
    <location>
        <begin position="181"/>
        <end position="199"/>
    </location>
</feature>
<dbReference type="SUPFAM" id="SSF103473">
    <property type="entry name" value="MFS general substrate transporter"/>
    <property type="match status" value="2"/>
</dbReference>
<feature type="transmembrane region" description="Helical" evidence="9">
    <location>
        <begin position="92"/>
        <end position="112"/>
    </location>
</feature>
<comment type="subcellular location">
    <subcellularLocation>
        <location evidence="1">Cell membrane</location>
        <topology evidence="1">Multi-pass membrane protein</topology>
    </subcellularLocation>
    <subcellularLocation>
        <location evidence="8">Membrane</location>
        <topology evidence="8">Multi-pass membrane protein</topology>
    </subcellularLocation>
</comment>
<dbReference type="InterPro" id="IPR005279">
    <property type="entry name" value="Dipep/tripep_permease"/>
</dbReference>
<evidence type="ECO:0000256" key="7">
    <source>
        <dbReference type="ARBA" id="ARBA00023136"/>
    </source>
</evidence>
<dbReference type="Pfam" id="PF00854">
    <property type="entry name" value="PTR2"/>
    <property type="match status" value="1"/>
</dbReference>
<feature type="transmembrane region" description="Helical" evidence="9">
    <location>
        <begin position="374"/>
        <end position="395"/>
    </location>
</feature>
<feature type="transmembrane region" description="Helical" evidence="9">
    <location>
        <begin position="442"/>
        <end position="462"/>
    </location>
</feature>
<evidence type="ECO:0000256" key="2">
    <source>
        <dbReference type="ARBA" id="ARBA00022448"/>
    </source>
</evidence>
<evidence type="ECO:0000256" key="3">
    <source>
        <dbReference type="ARBA" id="ARBA00022475"/>
    </source>
</evidence>
<feature type="transmembrane region" description="Helical" evidence="9">
    <location>
        <begin position="261"/>
        <end position="282"/>
    </location>
</feature>
<keyword evidence="4 8" id="KW-0812">Transmembrane</keyword>
<evidence type="ECO:0000313" key="11">
    <source>
        <dbReference type="EMBL" id="WZW86916.1"/>
    </source>
</evidence>
<dbReference type="InterPro" id="IPR050171">
    <property type="entry name" value="MFS_Transporters"/>
</dbReference>
<feature type="transmembrane region" description="Helical" evidence="9">
    <location>
        <begin position="337"/>
        <end position="362"/>
    </location>
</feature>
<keyword evidence="5" id="KW-0571">Peptide transport</keyword>
<gene>
    <name evidence="11" type="ORF">WMO13_05865</name>
</gene>
<keyword evidence="5" id="KW-0653">Protein transport</keyword>
<evidence type="ECO:0000259" key="10">
    <source>
        <dbReference type="PROSITE" id="PS50850"/>
    </source>
</evidence>
<feature type="transmembrane region" description="Helical" evidence="9">
    <location>
        <begin position="407"/>
        <end position="430"/>
    </location>
</feature>
<evidence type="ECO:0000256" key="8">
    <source>
        <dbReference type="RuleBase" id="RU003755"/>
    </source>
</evidence>
<organism evidence="11 12">
    <name type="scientific">Ignatzschineria larvae DSM 13226</name>
    <dbReference type="NCBI Taxonomy" id="1111732"/>
    <lineage>
        <taxon>Bacteria</taxon>
        <taxon>Pseudomonadati</taxon>
        <taxon>Pseudomonadota</taxon>
        <taxon>Gammaproteobacteria</taxon>
        <taxon>Cardiobacteriales</taxon>
        <taxon>Ignatzschineriaceae</taxon>
        <taxon>Ignatzschineria</taxon>
    </lineage>
</organism>
<evidence type="ECO:0000256" key="5">
    <source>
        <dbReference type="ARBA" id="ARBA00022856"/>
    </source>
</evidence>
<feature type="transmembrane region" description="Helical" evidence="9">
    <location>
        <begin position="31"/>
        <end position="48"/>
    </location>
</feature>
<dbReference type="InterPro" id="IPR000109">
    <property type="entry name" value="POT_fam"/>
</dbReference>
<dbReference type="InterPro" id="IPR036259">
    <property type="entry name" value="MFS_trans_sf"/>
</dbReference>
<dbReference type="NCBIfam" id="TIGR00924">
    <property type="entry name" value="yjdL_sub1_fam"/>
    <property type="match status" value="1"/>
</dbReference>
<evidence type="ECO:0000256" key="4">
    <source>
        <dbReference type="ARBA" id="ARBA00022692"/>
    </source>
</evidence>
<feature type="transmembrane region" description="Helical" evidence="9">
    <location>
        <begin position="474"/>
        <end position="497"/>
    </location>
</feature>
<dbReference type="RefSeq" id="WP_026878628.1">
    <property type="nucleotide sequence ID" value="NZ_AZOD01000011.1"/>
</dbReference>
<dbReference type="InterPro" id="IPR018456">
    <property type="entry name" value="PTR2_symporter_CS"/>
</dbReference>
<accession>A0ABZ3BXG3</accession>
<dbReference type="Gene3D" id="1.20.1250.20">
    <property type="entry name" value="MFS general substrate transporter like domains"/>
    <property type="match status" value="1"/>
</dbReference>
<dbReference type="CDD" id="cd17346">
    <property type="entry name" value="MFS_DtpA_like"/>
    <property type="match status" value="1"/>
</dbReference>
<keyword evidence="7 9" id="KW-0472">Membrane</keyword>
<protein>
    <submittedName>
        <fullName evidence="11">Peptide MFS transporter</fullName>
    </submittedName>
</protein>
<keyword evidence="3" id="KW-1003">Cell membrane</keyword>
<feature type="transmembrane region" description="Helical" evidence="9">
    <location>
        <begin position="118"/>
        <end position="143"/>
    </location>
</feature>
<feature type="transmembrane region" description="Helical" evidence="9">
    <location>
        <begin position="155"/>
        <end position="175"/>
    </location>
</feature>
<evidence type="ECO:0000256" key="9">
    <source>
        <dbReference type="SAM" id="Phobius"/>
    </source>
</evidence>
<keyword evidence="2 8" id="KW-0813">Transport</keyword>